<feature type="region of interest" description="Disordered" evidence="19">
    <location>
        <begin position="1"/>
        <end position="32"/>
    </location>
</feature>
<evidence type="ECO:0000313" key="25">
    <source>
        <dbReference type="Proteomes" id="UP000012960"/>
    </source>
</evidence>
<keyword evidence="25" id="KW-1185">Reference proteome</keyword>
<dbReference type="InterPro" id="IPR001650">
    <property type="entry name" value="Helicase_C-like"/>
</dbReference>
<dbReference type="Gramene" id="Ma10_t28100.1">
    <property type="protein sequence ID" value="Ma10_p28100.1"/>
    <property type="gene ID" value="Ma10_g28100"/>
</dbReference>
<dbReference type="GO" id="GO:0003723">
    <property type="term" value="F:RNA binding"/>
    <property type="evidence" value="ECO:0000318"/>
    <property type="project" value="GO_Central"/>
</dbReference>
<evidence type="ECO:0000256" key="8">
    <source>
        <dbReference type="ARBA" id="ARBA00022741"/>
    </source>
</evidence>
<dbReference type="FunFam" id="1.10.1520.10:FF:000008">
    <property type="entry name" value="Dicer-like 104"/>
    <property type="match status" value="1"/>
</dbReference>
<evidence type="ECO:0000256" key="16">
    <source>
        <dbReference type="ARBA" id="ARBA00023211"/>
    </source>
</evidence>
<dbReference type="InParanoid" id="A0A804L163"/>
<proteinExistence type="inferred from homology"/>
<evidence type="ECO:0000256" key="3">
    <source>
        <dbReference type="ARBA" id="ARBA00004123"/>
    </source>
</evidence>
<keyword evidence="6" id="KW-0479">Metal-binding</keyword>
<dbReference type="PANTHER" id="PTHR14950">
    <property type="entry name" value="DICER-RELATED"/>
    <property type="match status" value="1"/>
</dbReference>
<dbReference type="SUPFAM" id="SSF52540">
    <property type="entry name" value="P-loop containing nucleoside triphosphate hydrolases"/>
    <property type="match status" value="1"/>
</dbReference>
<dbReference type="PROSITE" id="PS51192">
    <property type="entry name" value="HELICASE_ATP_BIND_1"/>
    <property type="match status" value="1"/>
</dbReference>
<evidence type="ECO:0000259" key="20">
    <source>
        <dbReference type="PROSITE" id="PS50142"/>
    </source>
</evidence>
<dbReference type="Gene3D" id="3.30.160.20">
    <property type="match status" value="1"/>
</dbReference>
<dbReference type="GO" id="GO:0005634">
    <property type="term" value="C:nucleus"/>
    <property type="evidence" value="ECO:0000318"/>
    <property type="project" value="GO_Central"/>
</dbReference>
<dbReference type="SMART" id="SM00535">
    <property type="entry name" value="RIBOc"/>
    <property type="match status" value="2"/>
</dbReference>
<dbReference type="InterPro" id="IPR000999">
    <property type="entry name" value="RNase_III_dom"/>
</dbReference>
<keyword evidence="8" id="KW-0547">Nucleotide-binding</keyword>
<comment type="cofactor">
    <cofactor evidence="2">
        <name>Mg(2+)</name>
        <dbReference type="ChEBI" id="CHEBI:18420"/>
    </cofactor>
</comment>
<dbReference type="InterPro" id="IPR036389">
    <property type="entry name" value="RNase_III_sf"/>
</dbReference>
<dbReference type="InterPro" id="IPR011545">
    <property type="entry name" value="DEAD/DEAH_box_helicase_dom"/>
</dbReference>
<sequence>MSPSKRPIDSADGEGSPVTAKKQKHEPEEFEPRSHQLAVYEVALRTNTIAVLETGSGKTMISVMLVKHFGEELKKRGDQRLILFLAPTVHLVVQQYETIKVHTDVDVQYCCGAKAVDAWSIASWQKEVSTYQVMVMTPQILLDVLRKGFLNLDMVHLMVIDECHHALGDHPYNKLMKEFYHKSVLKPHIFGMTASPILRKARNKITHFAWYVLDLLEKLGLVCAIEATKICIDAVSSSNSTDRHDFVMVNVAQCKSFLEEVLQKLAERLPADFELLLKTENDCAAAVQKGYISSKLYELIQIIRSLGMPSQVVCLIFVERNITAKVLERFIKKVCFLSHFTVSYLAGGSSSVDALTPKTQKDTLDSFRSGKANLLFTTDVAEEGTDVPDCSCVIRFDLPKTARSYIQSHGRARQAGSHYVIMLERGNLQQRDLLFDIIKNKHSTVDIALNRDQDSLVSIVSINEDLGAYYVDSTGASVTADSSVSLINTYCQNLPRDKYFTPKPIFRFTLDGGYYECTITLPPNAAIQTIVGPANQNSHVAKKLACLEACKRLHQSGALNDHLLPCVQEHLDDVKAEKTGESAKGAGTTKRKELHGSNFVPKRSNGKNVSLNHVHMPPELLVDIDVPYEVLKSFYLLPSLMYRVESLMLACQLRKEISFCSSNPIPSFLILEAITTLRCCEDFSMERLELLGDSVLKYAVSCSLFLKFPGKHEGKLSSDRIKIIRNATLHSLGTKRGIQGYIRDAAFEPRRWVAPGHISIHRVPCKCGLNDNEVPNIILDTISDKSIVIGKACDRGHRWLCSKTISDCVEALIGAYYVGGGLPAALAFIKWLGIDTEFEPDMVEEAIRTASGWTYLPKIHEIETLESKIGYKFTVKGLLLESITHASQQELGVFFCYQRLEFLGDSVLDLLITWHLFQRHKDIDPGELTDLRSASVNNENFAQVAVRHKLQQHLQHNSGLLLEQITEFVKRLEDSDENKYMLLSNGSSKVPKVLGDMVESIAGAILIDTKLDLDKVWEIFEPLLSPIATPENLELPPLRELTELCSHHGYFLNTTCTNEGDMNVAVLEVQLEDVLLVREGREKNKKAAKGQAAYLLLKDLEEKGFLHSRYASKGTQAEEKIASHKESVEKSGSLMLDIEIPTPAKHGEVVNSKNVSVPSPVALTVKMQKGGPRTALYELCKRCQWPMPSFETLEWKPSGDQMNECTEGGDANRHMFVSGITLHIPNSTIIKRKGDRRPDKKSSQDSAALTMLYELEKLGRCQIEAQQPAERIS</sequence>
<dbReference type="InterPro" id="IPR038248">
    <property type="entry name" value="Dicer_dimer_sf"/>
</dbReference>
<keyword evidence="15" id="KW-0943">RNA-mediated gene silencing</keyword>
<feature type="region of interest" description="Disordered" evidence="19">
    <location>
        <begin position="578"/>
        <end position="599"/>
    </location>
</feature>
<dbReference type="Pfam" id="PF00271">
    <property type="entry name" value="Helicase_C"/>
    <property type="match status" value="1"/>
</dbReference>
<dbReference type="GO" id="GO:0010267">
    <property type="term" value="P:ta-siRNA processing"/>
    <property type="evidence" value="ECO:0007669"/>
    <property type="project" value="UniProtKB-ARBA"/>
</dbReference>
<keyword evidence="16" id="KW-0464">Manganese</keyword>
<evidence type="ECO:0000256" key="10">
    <source>
        <dbReference type="ARBA" id="ARBA00022801"/>
    </source>
</evidence>
<evidence type="ECO:0000256" key="1">
    <source>
        <dbReference type="ARBA" id="ARBA00001936"/>
    </source>
</evidence>
<dbReference type="Proteomes" id="UP000012960">
    <property type="component" value="Unplaced"/>
</dbReference>
<dbReference type="CDD" id="cd18802">
    <property type="entry name" value="SF2_C_dicer"/>
    <property type="match status" value="1"/>
</dbReference>
<keyword evidence="14 18" id="KW-0694">RNA-binding</keyword>
<evidence type="ECO:0000256" key="2">
    <source>
        <dbReference type="ARBA" id="ARBA00001946"/>
    </source>
</evidence>
<evidence type="ECO:0000256" key="18">
    <source>
        <dbReference type="PROSITE-ProRule" id="PRU00657"/>
    </source>
</evidence>
<dbReference type="InterPro" id="IPR027417">
    <property type="entry name" value="P-loop_NTPase"/>
</dbReference>
<evidence type="ECO:0000256" key="4">
    <source>
        <dbReference type="ARBA" id="ARBA00011499"/>
    </source>
</evidence>
<dbReference type="EnsemblPlants" id="Ma10_t28100.1">
    <property type="protein sequence ID" value="Ma10_p28100.1"/>
    <property type="gene ID" value="Ma10_g28100"/>
</dbReference>
<evidence type="ECO:0000259" key="21">
    <source>
        <dbReference type="PROSITE" id="PS51192"/>
    </source>
</evidence>
<comment type="subcellular location">
    <subcellularLocation>
        <location evidence="3">Nucleus</location>
    </subcellularLocation>
</comment>
<dbReference type="CDD" id="cd18034">
    <property type="entry name" value="DEXHc_dicer"/>
    <property type="match status" value="1"/>
</dbReference>
<dbReference type="GO" id="GO:0004525">
    <property type="term" value="F:ribonuclease III activity"/>
    <property type="evidence" value="ECO:0000318"/>
    <property type="project" value="GO_Central"/>
</dbReference>
<evidence type="ECO:0000256" key="12">
    <source>
        <dbReference type="ARBA" id="ARBA00022840"/>
    </source>
</evidence>
<dbReference type="OMA" id="TRKNHAY"/>
<feature type="domain" description="Helicase C-terminal" evidence="22">
    <location>
        <begin position="298"/>
        <end position="453"/>
    </location>
</feature>
<evidence type="ECO:0000256" key="5">
    <source>
        <dbReference type="ARBA" id="ARBA00022722"/>
    </source>
</evidence>
<dbReference type="GO" id="GO:0005737">
    <property type="term" value="C:cytoplasm"/>
    <property type="evidence" value="ECO:0000318"/>
    <property type="project" value="GO_Central"/>
</dbReference>
<dbReference type="GO" id="GO:0030422">
    <property type="term" value="P:siRNA processing"/>
    <property type="evidence" value="ECO:0000318"/>
    <property type="project" value="GO_Central"/>
</dbReference>
<feature type="domain" description="RNase III" evidence="20">
    <location>
        <begin position="650"/>
        <end position="821"/>
    </location>
</feature>
<evidence type="ECO:0000256" key="13">
    <source>
        <dbReference type="ARBA" id="ARBA00022842"/>
    </source>
</evidence>
<dbReference type="SUPFAM" id="SSF54768">
    <property type="entry name" value="dsRNA-binding domain-like"/>
    <property type="match status" value="1"/>
</dbReference>
<evidence type="ECO:0000259" key="22">
    <source>
        <dbReference type="PROSITE" id="PS51194"/>
    </source>
</evidence>
<keyword evidence="17" id="KW-0539">Nucleus</keyword>
<evidence type="ECO:0000256" key="14">
    <source>
        <dbReference type="ARBA" id="ARBA00022884"/>
    </source>
</evidence>
<reference evidence="24" key="1">
    <citation type="submission" date="2021-05" db="UniProtKB">
        <authorList>
            <consortium name="EnsemblPlants"/>
        </authorList>
    </citation>
    <scope>IDENTIFICATION</scope>
    <source>
        <strain evidence="24">subsp. malaccensis</strain>
    </source>
</reference>
<evidence type="ECO:0000256" key="6">
    <source>
        <dbReference type="ARBA" id="ARBA00022723"/>
    </source>
</evidence>
<dbReference type="GO" id="GO:0046872">
    <property type="term" value="F:metal ion binding"/>
    <property type="evidence" value="ECO:0007669"/>
    <property type="project" value="UniProtKB-KW"/>
</dbReference>
<dbReference type="FunFam" id="3.30.160.380:FF:000001">
    <property type="entry name" value="Endoribonuclease dicer-like 1"/>
    <property type="match status" value="1"/>
</dbReference>
<dbReference type="PANTHER" id="PTHR14950:SF46">
    <property type="entry name" value="ENDORIBONUCLEASE DICER HOMOLOG 3"/>
    <property type="match status" value="1"/>
</dbReference>
<dbReference type="Gene3D" id="3.30.160.380">
    <property type="entry name" value="Dicer dimerisation domain"/>
    <property type="match status" value="1"/>
</dbReference>
<evidence type="ECO:0000256" key="17">
    <source>
        <dbReference type="ARBA" id="ARBA00023242"/>
    </source>
</evidence>
<keyword evidence="5" id="KW-0540">Nuclease</keyword>
<evidence type="ECO:0000256" key="11">
    <source>
        <dbReference type="ARBA" id="ARBA00022806"/>
    </source>
</evidence>
<dbReference type="GO" id="GO:0004386">
    <property type="term" value="F:helicase activity"/>
    <property type="evidence" value="ECO:0007669"/>
    <property type="project" value="UniProtKB-KW"/>
</dbReference>
<comment type="cofactor">
    <cofactor evidence="1">
        <name>Mn(2+)</name>
        <dbReference type="ChEBI" id="CHEBI:29035"/>
    </cofactor>
</comment>
<dbReference type="Pfam" id="PF00636">
    <property type="entry name" value="Ribonuclease_3"/>
    <property type="match status" value="2"/>
</dbReference>
<evidence type="ECO:0000256" key="7">
    <source>
        <dbReference type="ARBA" id="ARBA00022737"/>
    </source>
</evidence>
<dbReference type="PROSITE" id="PS00517">
    <property type="entry name" value="RNASE_3_1"/>
    <property type="match status" value="1"/>
</dbReference>
<dbReference type="SMART" id="SM00490">
    <property type="entry name" value="HELICc"/>
    <property type="match status" value="1"/>
</dbReference>
<dbReference type="InterPro" id="IPR014001">
    <property type="entry name" value="Helicase_ATP-bd"/>
</dbReference>
<dbReference type="PROSITE" id="PS51194">
    <property type="entry name" value="HELICASE_CTER"/>
    <property type="match status" value="1"/>
</dbReference>
<dbReference type="InterPro" id="IPR005034">
    <property type="entry name" value="Dicer_dimerisation"/>
</dbReference>
<dbReference type="GO" id="GO:0005524">
    <property type="term" value="F:ATP binding"/>
    <property type="evidence" value="ECO:0007669"/>
    <property type="project" value="UniProtKB-KW"/>
</dbReference>
<dbReference type="Gene3D" id="3.40.50.300">
    <property type="entry name" value="P-loop containing nucleotide triphosphate hydrolases"/>
    <property type="match status" value="2"/>
</dbReference>
<protein>
    <recommendedName>
        <fullName evidence="26">Dicer-like 3</fullName>
    </recommendedName>
</protein>
<keyword evidence="10" id="KW-0378">Hydrolase</keyword>
<dbReference type="SMART" id="SM00487">
    <property type="entry name" value="DEXDc"/>
    <property type="match status" value="1"/>
</dbReference>
<dbReference type="AlphaFoldDB" id="A0A804L163"/>
<comment type="similarity">
    <text evidence="18">Belongs to the helicase family. Dicer subfamily.</text>
</comment>
<dbReference type="SUPFAM" id="SSF69065">
    <property type="entry name" value="RNase III domain-like"/>
    <property type="match status" value="2"/>
</dbReference>
<evidence type="ECO:0000256" key="19">
    <source>
        <dbReference type="SAM" id="MobiDB-lite"/>
    </source>
</evidence>
<comment type="subunit">
    <text evidence="4">May interact with ARGONAUTE1 or PINHEAD through their common PAZ domains.</text>
</comment>
<evidence type="ECO:0000256" key="15">
    <source>
        <dbReference type="ARBA" id="ARBA00023158"/>
    </source>
</evidence>
<keyword evidence="13" id="KW-0460">Magnesium</keyword>
<keyword evidence="7" id="KW-0677">Repeat</keyword>
<dbReference type="PROSITE" id="PS51327">
    <property type="entry name" value="DICER_DSRBF"/>
    <property type="match status" value="1"/>
</dbReference>
<accession>A0A804L163</accession>
<dbReference type="Pfam" id="PF03368">
    <property type="entry name" value="Dicer_dimer"/>
    <property type="match status" value="1"/>
</dbReference>
<name>A0A804L163_MUSAM</name>
<feature type="domain" description="RNase III" evidence="20">
    <location>
        <begin position="862"/>
        <end position="1010"/>
    </location>
</feature>
<keyword evidence="9" id="KW-0255">Endonuclease</keyword>
<organism evidence="24 25">
    <name type="scientific">Musa acuminata subsp. malaccensis</name>
    <name type="common">Wild banana</name>
    <name type="synonym">Musa malaccensis</name>
    <dbReference type="NCBI Taxonomy" id="214687"/>
    <lineage>
        <taxon>Eukaryota</taxon>
        <taxon>Viridiplantae</taxon>
        <taxon>Streptophyta</taxon>
        <taxon>Embryophyta</taxon>
        <taxon>Tracheophyta</taxon>
        <taxon>Spermatophyta</taxon>
        <taxon>Magnoliopsida</taxon>
        <taxon>Liliopsida</taxon>
        <taxon>Zingiberales</taxon>
        <taxon>Musaceae</taxon>
        <taxon>Musa</taxon>
    </lineage>
</organism>
<feature type="domain" description="Dicer dsRNA-binding fold" evidence="23">
    <location>
        <begin position="483"/>
        <end position="573"/>
    </location>
</feature>
<evidence type="ECO:0000259" key="23">
    <source>
        <dbReference type="PROSITE" id="PS51327"/>
    </source>
</evidence>
<evidence type="ECO:0000313" key="24">
    <source>
        <dbReference type="EnsemblPlants" id="Ma10_p28100.1"/>
    </source>
</evidence>
<keyword evidence="11" id="KW-0347">Helicase</keyword>
<evidence type="ECO:0008006" key="26">
    <source>
        <dbReference type="Google" id="ProtNLM"/>
    </source>
</evidence>
<dbReference type="Pfam" id="PF00270">
    <property type="entry name" value="DEAD"/>
    <property type="match status" value="1"/>
</dbReference>
<feature type="domain" description="Helicase ATP-binding" evidence="21">
    <location>
        <begin position="39"/>
        <end position="214"/>
    </location>
</feature>
<dbReference type="PROSITE" id="PS50142">
    <property type="entry name" value="RNASE_3_2"/>
    <property type="match status" value="2"/>
</dbReference>
<evidence type="ECO:0000256" key="9">
    <source>
        <dbReference type="ARBA" id="ARBA00022759"/>
    </source>
</evidence>
<dbReference type="Gene3D" id="1.10.1520.10">
    <property type="entry name" value="Ribonuclease III domain"/>
    <property type="match status" value="2"/>
</dbReference>
<dbReference type="CDD" id="cd00593">
    <property type="entry name" value="RIBOc"/>
    <property type="match status" value="2"/>
</dbReference>
<keyword evidence="12" id="KW-0067">ATP-binding</keyword>
<dbReference type="FunFam" id="1.10.1520.10:FF:000004">
    <property type="entry name" value="Endoribonuclease dicer-like 1"/>
    <property type="match status" value="1"/>
</dbReference>